<dbReference type="Gene3D" id="3.40.50.300">
    <property type="entry name" value="P-loop containing nucleotide triphosphate hydrolases"/>
    <property type="match status" value="1"/>
</dbReference>
<gene>
    <name evidence="1" type="ORF">LADA_0E11716G</name>
</gene>
<evidence type="ECO:0000313" key="2">
    <source>
        <dbReference type="Proteomes" id="UP000190274"/>
    </source>
</evidence>
<protein>
    <submittedName>
        <fullName evidence="1">LADA_0E11716g1_1</fullName>
    </submittedName>
</protein>
<accession>A0A1G4JER0</accession>
<dbReference type="AlphaFoldDB" id="A0A1G4JER0"/>
<dbReference type="OrthoDB" id="4055611at2759"/>
<dbReference type="Proteomes" id="UP000190274">
    <property type="component" value="Chromosome E"/>
</dbReference>
<dbReference type="STRING" id="1266660.A0A1G4JER0"/>
<name>A0A1G4JER0_9SACH</name>
<organism evidence="1 2">
    <name type="scientific">Lachancea dasiensis</name>
    <dbReference type="NCBI Taxonomy" id="1072105"/>
    <lineage>
        <taxon>Eukaryota</taxon>
        <taxon>Fungi</taxon>
        <taxon>Dikarya</taxon>
        <taxon>Ascomycota</taxon>
        <taxon>Saccharomycotina</taxon>
        <taxon>Saccharomycetes</taxon>
        <taxon>Saccharomycetales</taxon>
        <taxon>Saccharomycetaceae</taxon>
        <taxon>Lachancea</taxon>
    </lineage>
</organism>
<dbReference type="GO" id="GO:0003697">
    <property type="term" value="F:single-stranded DNA binding"/>
    <property type="evidence" value="ECO:0007669"/>
    <property type="project" value="EnsemblFungi"/>
</dbReference>
<proteinExistence type="predicted"/>
<dbReference type="InterPro" id="IPR031779">
    <property type="entry name" value="Psy3"/>
</dbReference>
<dbReference type="InterPro" id="IPR027417">
    <property type="entry name" value="P-loop_NTPase"/>
</dbReference>
<dbReference type="GO" id="GO:0005634">
    <property type="term" value="C:nucleus"/>
    <property type="evidence" value="ECO:0007669"/>
    <property type="project" value="EnsemblFungi"/>
</dbReference>
<dbReference type="GO" id="GO:0000730">
    <property type="term" value="P:DNA recombinase assembly"/>
    <property type="evidence" value="ECO:0007669"/>
    <property type="project" value="EnsemblFungi"/>
</dbReference>
<dbReference type="Pfam" id="PF16836">
    <property type="entry name" value="PSY3"/>
    <property type="match status" value="1"/>
</dbReference>
<reference evidence="2" key="1">
    <citation type="submission" date="2016-03" db="EMBL/GenBank/DDBJ databases">
        <authorList>
            <person name="Devillers H."/>
        </authorList>
    </citation>
    <scope>NUCLEOTIDE SEQUENCE [LARGE SCALE GENOMIC DNA]</scope>
</reference>
<evidence type="ECO:0000313" key="1">
    <source>
        <dbReference type="EMBL" id="SCU88720.1"/>
    </source>
</evidence>
<sequence>MNVLAHCRVYPLSTFYDPTAISIDWLYKDLFGKTVFDFDEDDSTSNLESSKRKLGPIAFLHLIEHTFKVSTFKLNLLKKLVQSSPSQSFVLIIDVMSCWHELIPSLSVEDRSAVYMNSSSLLHFDALVNFLSQLNENPPEALSRCQSPVNMQHQLAGIVIDNISYYTHDSASYDLLFKLLRMLRKKYGCYTVTVGYGLEFYNGVEQQQPLAPSQGYDIPTRLPMSYVKNMDCVVLRETDELARTVYLRNS</sequence>
<dbReference type="EMBL" id="LT598455">
    <property type="protein sequence ID" value="SCU88720.1"/>
    <property type="molecule type" value="Genomic_DNA"/>
</dbReference>
<dbReference type="GO" id="GO:0070987">
    <property type="term" value="P:error-free translesion synthesis"/>
    <property type="evidence" value="ECO:0007669"/>
    <property type="project" value="EnsemblFungi"/>
</dbReference>
<dbReference type="GO" id="GO:0097196">
    <property type="term" value="C:Shu complex"/>
    <property type="evidence" value="ECO:0007669"/>
    <property type="project" value="EnsemblFungi"/>
</dbReference>
<keyword evidence="2" id="KW-1185">Reference proteome</keyword>
<dbReference type="GO" id="GO:0035861">
    <property type="term" value="C:site of double-strand break"/>
    <property type="evidence" value="ECO:0007669"/>
    <property type="project" value="EnsemblFungi"/>
</dbReference>